<feature type="domain" description="RGS" evidence="17">
    <location>
        <begin position="705"/>
        <end position="844"/>
    </location>
</feature>
<dbReference type="STRING" id="1093900.A0A507AYW1"/>
<dbReference type="OrthoDB" id="120967at2759"/>
<feature type="domain" description="RRM" evidence="16">
    <location>
        <begin position="1723"/>
        <end position="1797"/>
    </location>
</feature>
<dbReference type="PANTHER" id="PTHR22775">
    <property type="entry name" value="SORTING NEXIN"/>
    <property type="match status" value="1"/>
</dbReference>
<dbReference type="InterPro" id="IPR016137">
    <property type="entry name" value="RGS"/>
</dbReference>
<dbReference type="SMART" id="SM00313">
    <property type="entry name" value="PXA"/>
    <property type="match status" value="1"/>
</dbReference>
<dbReference type="PROSITE" id="PS51625">
    <property type="entry name" value="SAM_MT_TRMB"/>
    <property type="match status" value="1"/>
</dbReference>
<comment type="subunit">
    <text evidence="12">Forms a complex with TRM82.</text>
</comment>
<keyword evidence="6 12" id="KW-0808">Transferase</keyword>
<dbReference type="Pfam" id="PF00615">
    <property type="entry name" value="RGS"/>
    <property type="match status" value="1"/>
</dbReference>
<feature type="region of interest" description="Disordered" evidence="14">
    <location>
        <begin position="1697"/>
        <end position="1736"/>
    </location>
</feature>
<comment type="similarity">
    <text evidence="12">Belongs to the class I-like SAM-binding methyltransferase superfamily. TrmB family.</text>
</comment>
<dbReference type="SUPFAM" id="SSF53335">
    <property type="entry name" value="S-adenosyl-L-methionine-dependent methyltransferases"/>
    <property type="match status" value="1"/>
</dbReference>
<evidence type="ECO:0000256" key="6">
    <source>
        <dbReference type="ARBA" id="ARBA00022679"/>
    </source>
</evidence>
<sequence length="1934" mass="217928">MTGEPNKRQKRMEYRNQKREDGTAELPRKKFYRQRAHANPFSDHQLTYPTSPDKMDWSPFYPAYQVTLEGEDAMVLKGTQDAPSPRRISKDVEVADIGCGFGGLLVALAPALPESLILGLEIRTQVTEYVHERIRALRSQDASGQAYQNIACLRANTMKFLPNFFRKGQLSKIFICFPDPHFKARKHKARIVSTTLNSEYAYVMKPGGIVYTITDVKDLHEWMVSHFEAHPSFERVSEEDQDKDECTRLMRFETEESKKVERHKGNNAAPYTHTLNNEAKGESARGIQSMALKGRDVIFAGIAGFIAWGYGTHWVPGLRFAGYALVTGVLVTLLALLSLTLLSSRGSFYRQYRRSALPARVAFLGHDAWTKEVAALQARQQYKKQPLYASSPRVSRALDDLLELILRDFVRSWYSNISKNPAFTDEVDRAIRIALVNIRDRLLEIDLAEVLTTRLVPILTAHFRDFYDAERSVRGRKLNRSVTESEELDLAIASKYKDGKLHPAASLAYSDLKMVQQDYLRQTLSKVLPHVLPPKLLASRPVAVIVRELVACAVLFPVLQILSEPDTWNQVMENYGRSMLQDRSTVRKLRAALDQHAPAPKSGKPSAFPRLSSTDSEKRFERFIRSIRKLNNLSDARRFRSEVASQLKRDSQQQDVDQVYLRRLEMGKRLLDQKVQYLAAGGDRHAIMPTPTPTTPTVSRLENAPLEDLLRDSSGLSYFMEYMDRQKLLSLVQFWLVVDGFRDPLENDGLDDGGLPSTLPPWTDSDRLDLAQIDQAYLSRAELKVPASSKKAVRDFLDAGKTASPQQYFLARRAILRAQAAVLDEMRLKYYQSFKKSDLFYKCLAAEEASKNLHPTTAPEPVAHPPLSRSSQSYTVKPNPVTRLAPRLHEAGPSNRRAGSATDLRSMNGLSPGGDPLTRPRRSFDESAAAPLFDDDDFENEPLADSVQSLDQEPEPPVPDTHVVQAVEKALNNIMEDSRPPTSEDLRTSLFATTEDGRSSLFSGEDNDSTKGLPDPSRSAHPLNEGEKPSLSSLGLVSAASRIGVFVDDDLFGDEDRHLSDEREDEEELKPDDIEDEVHEAAPGDLGLAEAITALTNDIDRLVAQEAVVDSLLRKAELTNNTAELRILRKSKASLQREIRRKELQRQQYVVQESDNSLYGRSTIRITSIQVGREDDGREFALYVIEVQRNAGEKMPAAAWVVSRRYSEFLDLHQKLRSRYPSVRDLDFPRRRMMMKLQSEFLSKRRAALEKYLRALLLLPEVCRSRDLRAFLSQSVIAEGQDLLDHQDKKDVISRLYDSVTDGMEDILGSIPVLDQLSVAGQNLIAAATSQLSTMPITVAEDNGISAAEAEAELNAFEDKELEPFVKPICDIFLEVFELNRGNNWLRGRAVVVVLHQLLGGTIERKLRDNLKVLAQDDALMRYIGLLQDSMWPGGQLQRNKAPRTAAQKSRTRTEASLMLATLIPDLAGSVVGRLNAQAASRRVFATFNNSRLNIGARYSASFGGLLAGLVPPEKTRPRRARDQGDTAALLSIAAQPNLESPITHLIFTWTAPFLLVALHPKIALGHFWILRRGSRTFHAAAIMTEVSSTRLYLGNLPRNATKADIDAHFSKHGTGKIVEIKLMNGFGFIEYEDALDARDVVPAQKLTQSLCRQLSVRDHCPNELADPLRHPRDASTDYLHKDGSTFMGERLTVQFARGSRNREPGGPGNNERTAPRPRRTPHRMQISGLPTDTSWQDLKDFARGSGLDVVYSETGRNGNGEGFVEFETAADLTTAVEKLDGREFKDKVVTCVANTQPDIPRDSRGRSRSPPGRRPYPPRDEYDRRGPPPRGYSPRRDGYRDGYRERSPRREYYDDRGPRYGSPPRRGPMDDYPPPRGRYEDPYRRDYPPPDPYAAPRPYDRPPPRDFPPRDAAYPREGGYPPRAEYDRGGRYW</sequence>
<proteinExistence type="inferred from homology"/>
<dbReference type="FunCoup" id="A0A507AYW1">
    <property type="interactions" value="32"/>
</dbReference>
<dbReference type="Pfam" id="PF02390">
    <property type="entry name" value="Methyltransf_4"/>
    <property type="match status" value="1"/>
</dbReference>
<feature type="domain" description="RRM" evidence="16">
    <location>
        <begin position="1590"/>
        <end position="1699"/>
    </location>
</feature>
<gene>
    <name evidence="12" type="primary">TRM8</name>
    <name evidence="20" type="ORF">E0L32_001406</name>
</gene>
<evidence type="ECO:0000259" key="17">
    <source>
        <dbReference type="PROSITE" id="PS50132"/>
    </source>
</evidence>
<keyword evidence="13" id="KW-0175">Coiled coil</keyword>
<keyword evidence="21" id="KW-1185">Reference proteome</keyword>
<evidence type="ECO:0000259" key="18">
    <source>
        <dbReference type="PROSITE" id="PS50195"/>
    </source>
</evidence>
<dbReference type="SUPFAM" id="SSF48097">
    <property type="entry name" value="Regulator of G-protein signaling, RGS"/>
    <property type="match status" value="1"/>
</dbReference>
<feature type="binding site" evidence="12">
    <location>
        <begin position="156"/>
        <end position="157"/>
    </location>
    <ligand>
        <name>S-adenosyl-L-methionine</name>
        <dbReference type="ChEBI" id="CHEBI:59789"/>
    </ligand>
</feature>
<feature type="transmembrane region" description="Helical" evidence="15">
    <location>
        <begin position="321"/>
        <end position="344"/>
    </location>
</feature>
<dbReference type="PROSITE" id="PS50195">
    <property type="entry name" value="PX"/>
    <property type="match status" value="1"/>
</dbReference>
<feature type="region of interest" description="Disordered" evidence="14">
    <location>
        <begin position="854"/>
        <end position="922"/>
    </location>
</feature>
<feature type="region of interest" description="Disordered" evidence="14">
    <location>
        <begin position="1796"/>
        <end position="1934"/>
    </location>
</feature>
<keyword evidence="10 12" id="KW-0539">Nucleus</keyword>
<evidence type="ECO:0000259" key="16">
    <source>
        <dbReference type="PROSITE" id="PS50102"/>
    </source>
</evidence>
<dbReference type="PROSITE" id="PS50132">
    <property type="entry name" value="RGS"/>
    <property type="match status" value="1"/>
</dbReference>
<comment type="subcellular location">
    <subcellularLocation>
        <location evidence="2 12">Nucleus</location>
    </subcellularLocation>
</comment>
<evidence type="ECO:0000256" key="5">
    <source>
        <dbReference type="ARBA" id="ARBA00022603"/>
    </source>
</evidence>
<reference evidence="20 21" key="1">
    <citation type="submission" date="2019-06" db="EMBL/GenBank/DDBJ databases">
        <title>Draft genome sequence of the filamentous fungus Phialemoniopsis curvata isolated from diesel fuel.</title>
        <authorList>
            <person name="Varaljay V.A."/>
            <person name="Lyon W.J."/>
            <person name="Crouch A.L."/>
            <person name="Drake C.E."/>
            <person name="Hollomon J.M."/>
            <person name="Nadeau L.J."/>
            <person name="Nunn H.S."/>
            <person name="Stevenson B.S."/>
            <person name="Bojanowski C.L."/>
            <person name="Crookes-Goodson W.J."/>
        </authorList>
    </citation>
    <scope>NUCLEOTIDE SEQUENCE [LARGE SCALE GENOMIC DNA]</scope>
    <source>
        <strain evidence="20 21">D216</strain>
    </source>
</reference>
<dbReference type="InterPro" id="IPR003114">
    <property type="entry name" value="Phox_assoc"/>
</dbReference>
<feature type="binding site" evidence="12">
    <location>
        <position position="176"/>
    </location>
    <ligand>
        <name>S-adenosyl-L-methionine</name>
        <dbReference type="ChEBI" id="CHEBI:59789"/>
    </ligand>
</feature>
<feature type="active site" evidence="12">
    <location>
        <position position="179"/>
    </location>
</feature>
<dbReference type="PROSITE" id="PS51207">
    <property type="entry name" value="PXA"/>
    <property type="match status" value="1"/>
</dbReference>
<dbReference type="InterPro" id="IPR044926">
    <property type="entry name" value="RGS_subdomain_2"/>
</dbReference>
<feature type="compositionally biased region" description="Basic and acidic residues" evidence="14">
    <location>
        <begin position="1899"/>
        <end position="1910"/>
    </location>
</feature>
<dbReference type="InterPro" id="IPR013937">
    <property type="entry name" value="Sorting_nexin_C"/>
</dbReference>
<feature type="region of interest" description="Disordered" evidence="14">
    <location>
        <begin position="1"/>
        <end position="49"/>
    </location>
</feature>
<dbReference type="PROSITE" id="PS50102">
    <property type="entry name" value="RRM"/>
    <property type="match status" value="2"/>
</dbReference>
<dbReference type="GO" id="GO:0035091">
    <property type="term" value="F:phosphatidylinositol binding"/>
    <property type="evidence" value="ECO:0007669"/>
    <property type="project" value="InterPro"/>
</dbReference>
<dbReference type="Pfam" id="PF02194">
    <property type="entry name" value="PXA"/>
    <property type="match status" value="1"/>
</dbReference>
<dbReference type="InterPro" id="IPR001683">
    <property type="entry name" value="PX_dom"/>
</dbReference>
<protein>
    <recommendedName>
        <fullName evidence="12">tRNA (guanine-N(7)-)-methyltransferase</fullName>
        <ecNumber evidence="12">2.1.1.33</ecNumber>
    </recommendedName>
    <alternativeName>
        <fullName evidence="12">Transfer RNA methyltransferase 8</fullName>
    </alternativeName>
    <alternativeName>
        <fullName evidence="12">tRNA (guanine(46)-N(7))-methyltransferase</fullName>
    </alternativeName>
    <alternativeName>
        <fullName evidence="12">tRNA(m7G46)-methyltransferase</fullName>
    </alternativeName>
</protein>
<dbReference type="Gene3D" id="3.30.70.330">
    <property type="match status" value="2"/>
</dbReference>
<dbReference type="FunFam" id="3.40.50.150:FF:000060">
    <property type="entry name" value="tRNA (guanine-N(7)-)-methyltransferase"/>
    <property type="match status" value="1"/>
</dbReference>
<feature type="compositionally biased region" description="Basic and acidic residues" evidence="14">
    <location>
        <begin position="1925"/>
        <end position="1934"/>
    </location>
</feature>
<dbReference type="CDD" id="cd02440">
    <property type="entry name" value="AdoMet_MTases"/>
    <property type="match status" value="1"/>
</dbReference>
<feature type="binding site" evidence="12">
    <location>
        <position position="98"/>
    </location>
    <ligand>
        <name>S-adenosyl-L-methionine</name>
        <dbReference type="ChEBI" id="CHEBI:59789"/>
    </ligand>
</feature>
<dbReference type="GO" id="GO:0005634">
    <property type="term" value="C:nucleus"/>
    <property type="evidence" value="ECO:0007669"/>
    <property type="project" value="UniProtKB-SubCell"/>
</dbReference>
<evidence type="ECO:0000256" key="9">
    <source>
        <dbReference type="ARBA" id="ARBA00022884"/>
    </source>
</evidence>
<dbReference type="SUPFAM" id="SSF64268">
    <property type="entry name" value="PX domain"/>
    <property type="match status" value="1"/>
</dbReference>
<dbReference type="InterPro" id="IPR036871">
    <property type="entry name" value="PX_dom_sf"/>
</dbReference>
<feature type="coiled-coil region" evidence="13">
    <location>
        <begin position="1118"/>
        <end position="1152"/>
    </location>
</feature>
<evidence type="ECO:0000256" key="7">
    <source>
        <dbReference type="ARBA" id="ARBA00022691"/>
    </source>
</evidence>
<dbReference type="EMBL" id="SKBQ01000005">
    <property type="protein sequence ID" value="TPX10209.1"/>
    <property type="molecule type" value="Genomic_DNA"/>
</dbReference>
<keyword evidence="15" id="KW-0812">Transmembrane</keyword>
<evidence type="ECO:0000259" key="19">
    <source>
        <dbReference type="PROSITE" id="PS51207"/>
    </source>
</evidence>
<dbReference type="GO" id="GO:0106143">
    <property type="term" value="C:tRNA (m7G46) methyltransferase complex"/>
    <property type="evidence" value="ECO:0007669"/>
    <property type="project" value="UniProtKB-ARBA"/>
</dbReference>
<dbReference type="InterPro" id="IPR029063">
    <property type="entry name" value="SAM-dependent_MTases_sf"/>
</dbReference>
<dbReference type="SMART" id="SM00360">
    <property type="entry name" value="RRM"/>
    <property type="match status" value="2"/>
</dbReference>
<evidence type="ECO:0000256" key="10">
    <source>
        <dbReference type="ARBA" id="ARBA00023242"/>
    </source>
</evidence>
<dbReference type="GO" id="GO:0008176">
    <property type="term" value="F:tRNA (guanine(46)-N7)-methyltransferase activity"/>
    <property type="evidence" value="ECO:0007669"/>
    <property type="project" value="UniProtKB-UniRule"/>
</dbReference>
<keyword evidence="15" id="KW-1133">Transmembrane helix</keyword>
<dbReference type="InterPro" id="IPR003358">
    <property type="entry name" value="tRNA_(Gua-N-7)_MeTrfase_Trmb"/>
</dbReference>
<feature type="domain" description="PX" evidence="18">
    <location>
        <begin position="1161"/>
        <end position="1279"/>
    </location>
</feature>
<dbReference type="EC" id="2.1.1.33" evidence="12"/>
<feature type="region of interest" description="Disordered" evidence="14">
    <location>
        <begin position="595"/>
        <end position="614"/>
    </location>
</feature>
<feature type="compositionally biased region" description="Basic and acidic residues" evidence="14">
    <location>
        <begin position="1878"/>
        <end position="1889"/>
    </location>
</feature>
<dbReference type="SMART" id="SM00312">
    <property type="entry name" value="PX"/>
    <property type="match status" value="1"/>
</dbReference>
<evidence type="ECO:0000313" key="21">
    <source>
        <dbReference type="Proteomes" id="UP000319257"/>
    </source>
</evidence>
<dbReference type="SUPFAM" id="SSF54928">
    <property type="entry name" value="RNA-binding domain, RBD"/>
    <property type="match status" value="2"/>
</dbReference>
<dbReference type="Gene3D" id="3.40.50.150">
    <property type="entry name" value="Vaccinia Virus protein VP39"/>
    <property type="match status" value="1"/>
</dbReference>
<evidence type="ECO:0000256" key="14">
    <source>
        <dbReference type="SAM" id="MobiDB-lite"/>
    </source>
</evidence>
<dbReference type="Gene3D" id="3.30.1520.10">
    <property type="entry name" value="Phox-like domain"/>
    <property type="match status" value="1"/>
</dbReference>
<keyword evidence="7 12" id="KW-0949">S-adenosyl-L-methionine</keyword>
<name>A0A507AYW1_9PEZI</name>
<accession>A0A507AYW1</accession>
<dbReference type="Proteomes" id="UP000319257">
    <property type="component" value="Unassembled WGS sequence"/>
</dbReference>
<dbReference type="UniPathway" id="UPA00989"/>
<comment type="pathway">
    <text evidence="11 12">tRNA modification; N(7)-methylguanine-tRNA biosynthesis.</text>
</comment>
<comment type="similarity">
    <text evidence="3">Belongs to the sorting nexin family.</text>
</comment>
<evidence type="ECO:0000256" key="3">
    <source>
        <dbReference type="ARBA" id="ARBA00010883"/>
    </source>
</evidence>
<evidence type="ECO:0000256" key="12">
    <source>
        <dbReference type="HAMAP-Rule" id="MF_03055"/>
    </source>
</evidence>
<dbReference type="Pfam" id="PF00787">
    <property type="entry name" value="PX"/>
    <property type="match status" value="1"/>
</dbReference>
<keyword evidence="5 12" id="KW-0489">Methyltransferase</keyword>
<dbReference type="InterPro" id="IPR025763">
    <property type="entry name" value="Trm8_euk"/>
</dbReference>
<dbReference type="SMART" id="SM00315">
    <property type="entry name" value="RGS"/>
    <property type="match status" value="1"/>
</dbReference>
<dbReference type="InterPro" id="IPR035979">
    <property type="entry name" value="RBD_domain_sf"/>
</dbReference>
<dbReference type="NCBIfam" id="TIGR00091">
    <property type="entry name" value="tRNA (guanosine(46)-N7)-methyltransferase TrmB"/>
    <property type="match status" value="1"/>
</dbReference>
<dbReference type="PANTHER" id="PTHR22775:SF3">
    <property type="entry name" value="SORTING NEXIN-13"/>
    <property type="match status" value="1"/>
</dbReference>
<dbReference type="Pfam" id="PF08628">
    <property type="entry name" value="Nexin_C"/>
    <property type="match status" value="1"/>
</dbReference>
<evidence type="ECO:0000313" key="20">
    <source>
        <dbReference type="EMBL" id="TPX10209.1"/>
    </source>
</evidence>
<feature type="transmembrane region" description="Helical" evidence="15">
    <location>
        <begin position="297"/>
        <end position="315"/>
    </location>
</feature>
<keyword evidence="15" id="KW-0472">Membrane</keyword>
<comment type="catalytic activity">
    <reaction evidence="1 12">
        <text>guanosine(46) in tRNA + S-adenosyl-L-methionine = N(7)-methylguanosine(46) in tRNA + S-adenosyl-L-homocysteine</text>
        <dbReference type="Rhea" id="RHEA:42708"/>
        <dbReference type="Rhea" id="RHEA-COMP:10188"/>
        <dbReference type="Rhea" id="RHEA-COMP:10189"/>
        <dbReference type="ChEBI" id="CHEBI:57856"/>
        <dbReference type="ChEBI" id="CHEBI:59789"/>
        <dbReference type="ChEBI" id="CHEBI:74269"/>
        <dbReference type="ChEBI" id="CHEBI:74480"/>
        <dbReference type="EC" id="2.1.1.33"/>
    </reaction>
</comment>
<evidence type="ECO:0000256" key="4">
    <source>
        <dbReference type="ARBA" id="ARBA00022555"/>
    </source>
</evidence>
<dbReference type="Gene3D" id="1.10.167.10">
    <property type="entry name" value="Regulator of G-protein Signalling 4, domain 2"/>
    <property type="match status" value="1"/>
</dbReference>
<evidence type="ECO:0000256" key="15">
    <source>
        <dbReference type="SAM" id="Phobius"/>
    </source>
</evidence>
<feature type="domain" description="PXA" evidence="19">
    <location>
        <begin position="391"/>
        <end position="580"/>
    </location>
</feature>
<evidence type="ECO:0000256" key="8">
    <source>
        <dbReference type="ARBA" id="ARBA00022694"/>
    </source>
</evidence>
<dbReference type="InParanoid" id="A0A507AYW1"/>
<dbReference type="InterPro" id="IPR000504">
    <property type="entry name" value="RRM_dom"/>
</dbReference>
<keyword evidence="9 12" id="KW-0694">RNA-binding</keyword>
<feature type="compositionally biased region" description="Basic and acidic residues" evidence="14">
    <location>
        <begin position="1818"/>
        <end position="1827"/>
    </location>
</feature>
<dbReference type="HAMAP" id="MF_03055">
    <property type="entry name" value="tRNA_methyltr_TrmB_euk"/>
    <property type="match status" value="1"/>
</dbReference>
<comment type="function">
    <text evidence="12">Catalyzes the formation of N(7)-methylguanine at position 46 (m7G46) in tRNA.</text>
</comment>
<keyword evidence="8 12" id="KW-0819">tRNA processing</keyword>
<dbReference type="InterPro" id="IPR012677">
    <property type="entry name" value="Nucleotide-bd_a/b_plait_sf"/>
</dbReference>
<keyword evidence="4 12" id="KW-0820">tRNA-binding</keyword>
<feature type="compositionally biased region" description="Basic and acidic residues" evidence="14">
    <location>
        <begin position="1"/>
        <end position="28"/>
    </location>
</feature>
<comment type="caution">
    <text evidence="20">The sequence shown here is derived from an EMBL/GenBank/DDBJ whole genome shotgun (WGS) entry which is preliminary data.</text>
</comment>
<feature type="compositionally biased region" description="Basic and acidic residues" evidence="14">
    <location>
        <begin position="1835"/>
        <end position="1859"/>
    </location>
</feature>
<evidence type="ECO:0000256" key="13">
    <source>
        <dbReference type="SAM" id="Coils"/>
    </source>
</evidence>
<feature type="binding site" evidence="12">
    <location>
        <begin position="121"/>
        <end position="122"/>
    </location>
    <ligand>
        <name>S-adenosyl-L-methionine</name>
        <dbReference type="ChEBI" id="CHEBI:59789"/>
    </ligand>
</feature>
<feature type="region of interest" description="Disordered" evidence="14">
    <location>
        <begin position="993"/>
        <end position="1031"/>
    </location>
</feature>
<dbReference type="Pfam" id="PF00076">
    <property type="entry name" value="RRM_1"/>
    <property type="match status" value="2"/>
</dbReference>
<feature type="binding site" evidence="12">
    <location>
        <begin position="254"/>
        <end position="256"/>
    </location>
    <ligand>
        <name>S-adenosyl-L-methionine</name>
        <dbReference type="ChEBI" id="CHEBI:59789"/>
    </ligand>
</feature>
<evidence type="ECO:0000256" key="11">
    <source>
        <dbReference type="ARBA" id="ARBA00060552"/>
    </source>
</evidence>
<evidence type="ECO:0000256" key="2">
    <source>
        <dbReference type="ARBA" id="ARBA00004123"/>
    </source>
</evidence>
<dbReference type="InterPro" id="IPR036305">
    <property type="entry name" value="RGS_sf"/>
</dbReference>
<organism evidence="20 21">
    <name type="scientific">Thyridium curvatum</name>
    <dbReference type="NCBI Taxonomy" id="1093900"/>
    <lineage>
        <taxon>Eukaryota</taxon>
        <taxon>Fungi</taxon>
        <taxon>Dikarya</taxon>
        <taxon>Ascomycota</taxon>
        <taxon>Pezizomycotina</taxon>
        <taxon>Sordariomycetes</taxon>
        <taxon>Sordariomycetidae</taxon>
        <taxon>Thyridiales</taxon>
        <taxon>Thyridiaceae</taxon>
        <taxon>Thyridium</taxon>
    </lineage>
</organism>
<dbReference type="GO" id="GO:0000049">
    <property type="term" value="F:tRNA binding"/>
    <property type="evidence" value="ECO:0007669"/>
    <property type="project" value="UniProtKB-UniRule"/>
</dbReference>
<dbReference type="CDD" id="cd06876">
    <property type="entry name" value="PX_MDM1p"/>
    <property type="match status" value="1"/>
</dbReference>
<evidence type="ECO:0000256" key="1">
    <source>
        <dbReference type="ARBA" id="ARBA00000142"/>
    </source>
</evidence>